<evidence type="ECO:0000313" key="3">
    <source>
        <dbReference type="Proteomes" id="UP000821837"/>
    </source>
</evidence>
<sequence>MNIFSIVLNFTVCKQCLKGGMTVQESTKLGLATKLEVVCSSCGTIDKLWTSPRKQDSQAFDVNVRAIAAMKQIGKGQTALNDFWAAMNVSYRGLHHKTFQKRLKETFRKPEATALDKFYAESATAVITTYKKMDPTFSKDVTVVYDGTWHKCGHTSHIGVGAVIDFYTGLILDAVVLSNHCLGCQTGPKPGDAAYESWQEHHVCQKNTDAKSGGMEVEAALTLFKRSISKHGLRYTTLVSDEDSRTFSALTEENVFGLVPIVKEECLNHVQKRMGSALRNIVQKSDKPLSGKGKLTKALIDKLTDYYGWALRNNSSDVTAMQRAVMATYRHITSTDEDPRHDLCPVGAESWCRHRAAEAKGEPQPRHNLPDYVAEAMLAIYQRLSHEPLLQRCLGVKTQNASVIPLRSLVADAKRAALVLGCCRNSSA</sequence>
<dbReference type="VEuPathDB" id="VectorBase:RSAN_052108"/>
<proteinExistence type="predicted"/>
<name>A0A9D4PMJ3_RHISA</name>
<feature type="domain" description="Mutator-like transposase" evidence="1">
    <location>
        <begin position="14"/>
        <end position="352"/>
    </location>
</feature>
<accession>A0A9D4PMJ3</accession>
<reference evidence="2" key="1">
    <citation type="journal article" date="2020" name="Cell">
        <title>Large-Scale Comparative Analyses of Tick Genomes Elucidate Their Genetic Diversity and Vector Capacities.</title>
        <authorList>
            <consortium name="Tick Genome and Microbiome Consortium (TIGMIC)"/>
            <person name="Jia N."/>
            <person name="Wang J."/>
            <person name="Shi W."/>
            <person name="Du L."/>
            <person name="Sun Y."/>
            <person name="Zhan W."/>
            <person name="Jiang J.F."/>
            <person name="Wang Q."/>
            <person name="Zhang B."/>
            <person name="Ji P."/>
            <person name="Bell-Sakyi L."/>
            <person name="Cui X.M."/>
            <person name="Yuan T.T."/>
            <person name="Jiang B.G."/>
            <person name="Yang W.F."/>
            <person name="Lam T.T."/>
            <person name="Chang Q.C."/>
            <person name="Ding S.J."/>
            <person name="Wang X.J."/>
            <person name="Zhu J.G."/>
            <person name="Ruan X.D."/>
            <person name="Zhao L."/>
            <person name="Wei J.T."/>
            <person name="Ye R.Z."/>
            <person name="Que T.C."/>
            <person name="Du C.H."/>
            <person name="Zhou Y.H."/>
            <person name="Cheng J.X."/>
            <person name="Dai P.F."/>
            <person name="Guo W.B."/>
            <person name="Han X.H."/>
            <person name="Huang E.J."/>
            <person name="Li L.F."/>
            <person name="Wei W."/>
            <person name="Gao Y.C."/>
            <person name="Liu J.Z."/>
            <person name="Shao H.Z."/>
            <person name="Wang X."/>
            <person name="Wang C.C."/>
            <person name="Yang T.C."/>
            <person name="Huo Q.B."/>
            <person name="Li W."/>
            <person name="Chen H.Y."/>
            <person name="Chen S.E."/>
            <person name="Zhou L.G."/>
            <person name="Ni X.B."/>
            <person name="Tian J.H."/>
            <person name="Sheng Y."/>
            <person name="Liu T."/>
            <person name="Pan Y.S."/>
            <person name="Xia L.Y."/>
            <person name="Li J."/>
            <person name="Zhao F."/>
            <person name="Cao W.C."/>
        </authorList>
    </citation>
    <scope>NUCLEOTIDE SEQUENCE</scope>
    <source>
        <strain evidence="2">Rsan-2018</strain>
    </source>
</reference>
<reference evidence="2" key="2">
    <citation type="submission" date="2021-09" db="EMBL/GenBank/DDBJ databases">
        <authorList>
            <person name="Jia N."/>
            <person name="Wang J."/>
            <person name="Shi W."/>
            <person name="Du L."/>
            <person name="Sun Y."/>
            <person name="Zhan W."/>
            <person name="Jiang J."/>
            <person name="Wang Q."/>
            <person name="Zhang B."/>
            <person name="Ji P."/>
            <person name="Sakyi L.B."/>
            <person name="Cui X."/>
            <person name="Yuan T."/>
            <person name="Jiang B."/>
            <person name="Yang W."/>
            <person name="Lam T.T.-Y."/>
            <person name="Chang Q."/>
            <person name="Ding S."/>
            <person name="Wang X."/>
            <person name="Zhu J."/>
            <person name="Ruan X."/>
            <person name="Zhao L."/>
            <person name="Wei J."/>
            <person name="Que T."/>
            <person name="Du C."/>
            <person name="Cheng J."/>
            <person name="Dai P."/>
            <person name="Han X."/>
            <person name="Huang E."/>
            <person name="Gao Y."/>
            <person name="Liu J."/>
            <person name="Shao H."/>
            <person name="Ye R."/>
            <person name="Li L."/>
            <person name="Wei W."/>
            <person name="Wang X."/>
            <person name="Wang C."/>
            <person name="Huo Q."/>
            <person name="Li W."/>
            <person name="Guo W."/>
            <person name="Chen H."/>
            <person name="Chen S."/>
            <person name="Zhou L."/>
            <person name="Zhou L."/>
            <person name="Ni X."/>
            <person name="Tian J."/>
            <person name="Zhou Y."/>
            <person name="Sheng Y."/>
            <person name="Liu T."/>
            <person name="Pan Y."/>
            <person name="Xia L."/>
            <person name="Li J."/>
            <person name="Zhao F."/>
            <person name="Cao W."/>
        </authorList>
    </citation>
    <scope>NUCLEOTIDE SEQUENCE</scope>
    <source>
        <strain evidence="2">Rsan-2018</strain>
        <tissue evidence="2">Larvae</tissue>
    </source>
</reference>
<evidence type="ECO:0000313" key="2">
    <source>
        <dbReference type="EMBL" id="KAH7947439.1"/>
    </source>
</evidence>
<dbReference type="Proteomes" id="UP000821837">
    <property type="component" value="Chromosome 6"/>
</dbReference>
<dbReference type="EMBL" id="JABSTV010001252">
    <property type="protein sequence ID" value="KAH7947439.1"/>
    <property type="molecule type" value="Genomic_DNA"/>
</dbReference>
<organism evidence="2 3">
    <name type="scientific">Rhipicephalus sanguineus</name>
    <name type="common">Brown dog tick</name>
    <name type="synonym">Ixodes sanguineus</name>
    <dbReference type="NCBI Taxonomy" id="34632"/>
    <lineage>
        <taxon>Eukaryota</taxon>
        <taxon>Metazoa</taxon>
        <taxon>Ecdysozoa</taxon>
        <taxon>Arthropoda</taxon>
        <taxon>Chelicerata</taxon>
        <taxon>Arachnida</taxon>
        <taxon>Acari</taxon>
        <taxon>Parasitiformes</taxon>
        <taxon>Ixodida</taxon>
        <taxon>Ixodoidea</taxon>
        <taxon>Ixodidae</taxon>
        <taxon>Rhipicephalinae</taxon>
        <taxon>Rhipicephalus</taxon>
        <taxon>Rhipicephalus</taxon>
    </lineage>
</organism>
<evidence type="ECO:0000259" key="1">
    <source>
        <dbReference type="Pfam" id="PF20700"/>
    </source>
</evidence>
<keyword evidence="3" id="KW-1185">Reference proteome</keyword>
<protein>
    <recommendedName>
        <fullName evidence="1">Mutator-like transposase domain-containing protein</fullName>
    </recommendedName>
</protein>
<comment type="caution">
    <text evidence="2">The sequence shown here is derived from an EMBL/GenBank/DDBJ whole genome shotgun (WGS) entry which is preliminary data.</text>
</comment>
<gene>
    <name evidence="2" type="ORF">HPB52_011965</name>
</gene>
<dbReference type="InterPro" id="IPR049012">
    <property type="entry name" value="Mutator_transp_dom"/>
</dbReference>
<dbReference type="AlphaFoldDB" id="A0A9D4PMJ3"/>
<dbReference type="Pfam" id="PF20700">
    <property type="entry name" value="Mutator"/>
    <property type="match status" value="1"/>
</dbReference>